<evidence type="ECO:0008006" key="3">
    <source>
        <dbReference type="Google" id="ProtNLM"/>
    </source>
</evidence>
<reference evidence="1 2" key="1">
    <citation type="journal article" date="2010" name="Science">
        <title>Genomic comparison of the ants Camponotus floridanus and Harpegnathos saltator.</title>
        <authorList>
            <person name="Bonasio R."/>
            <person name="Zhang G."/>
            <person name="Ye C."/>
            <person name="Mutti N.S."/>
            <person name="Fang X."/>
            <person name="Qin N."/>
            <person name="Donahue G."/>
            <person name="Yang P."/>
            <person name="Li Q."/>
            <person name="Li C."/>
            <person name="Zhang P."/>
            <person name="Huang Z."/>
            <person name="Berger S.L."/>
            <person name="Reinberg D."/>
            <person name="Wang J."/>
            <person name="Liebig J."/>
        </authorList>
    </citation>
    <scope>NUCLEOTIDE SEQUENCE [LARGE SCALE GENOMIC DNA]</scope>
    <source>
        <strain evidence="2">C129</strain>
    </source>
</reference>
<feature type="non-terminal residue" evidence="1">
    <location>
        <position position="1"/>
    </location>
</feature>
<dbReference type="InParanoid" id="E2ATI4"/>
<dbReference type="CDD" id="cd18809">
    <property type="entry name" value="SF1_C_RecD"/>
    <property type="match status" value="1"/>
</dbReference>
<keyword evidence="2" id="KW-1185">Reference proteome</keyword>
<organism evidence="2">
    <name type="scientific">Camponotus floridanus</name>
    <name type="common">Florida carpenter ant</name>
    <dbReference type="NCBI Taxonomy" id="104421"/>
    <lineage>
        <taxon>Eukaryota</taxon>
        <taxon>Metazoa</taxon>
        <taxon>Ecdysozoa</taxon>
        <taxon>Arthropoda</taxon>
        <taxon>Hexapoda</taxon>
        <taxon>Insecta</taxon>
        <taxon>Pterygota</taxon>
        <taxon>Neoptera</taxon>
        <taxon>Endopterygota</taxon>
        <taxon>Hymenoptera</taxon>
        <taxon>Apocrita</taxon>
        <taxon>Aculeata</taxon>
        <taxon>Formicoidea</taxon>
        <taxon>Formicidae</taxon>
        <taxon>Formicinae</taxon>
        <taxon>Camponotus</taxon>
    </lineage>
</organism>
<evidence type="ECO:0000313" key="2">
    <source>
        <dbReference type="Proteomes" id="UP000000311"/>
    </source>
</evidence>
<dbReference type="AlphaFoldDB" id="E2ATI4"/>
<dbReference type="STRING" id="104421.E2ATI4"/>
<dbReference type="Gene3D" id="3.40.50.300">
    <property type="entry name" value="P-loop containing nucleotide triphosphate hydrolases"/>
    <property type="match status" value="1"/>
</dbReference>
<dbReference type="GO" id="GO:0006260">
    <property type="term" value="P:DNA replication"/>
    <property type="evidence" value="ECO:0007669"/>
    <property type="project" value="TreeGrafter"/>
</dbReference>
<dbReference type="GO" id="GO:0005657">
    <property type="term" value="C:replication fork"/>
    <property type="evidence" value="ECO:0007669"/>
    <property type="project" value="TreeGrafter"/>
</dbReference>
<dbReference type="OMA" id="MPSRWTR"/>
<sequence>IYPFTFRRRQFPVKLAFAMTINKSQGQTFDKIAIDLRKDIFSHFFPGQLYVAFSVCRVRSWDSLKVY</sequence>
<gene>
    <name evidence="1" type="ORF">EAG_16042</name>
</gene>
<dbReference type="PANTHER" id="PTHR23274:SF51">
    <property type="entry name" value="OS03G0423850 PROTEIN"/>
    <property type="match status" value="1"/>
</dbReference>
<dbReference type="Proteomes" id="UP000000311">
    <property type="component" value="Unassembled WGS sequence"/>
</dbReference>
<feature type="non-terminal residue" evidence="1">
    <location>
        <position position="67"/>
    </location>
</feature>
<dbReference type="InterPro" id="IPR027417">
    <property type="entry name" value="P-loop_NTPase"/>
</dbReference>
<accession>E2ATI4</accession>
<evidence type="ECO:0000313" key="1">
    <source>
        <dbReference type="EMBL" id="EFN63255.1"/>
    </source>
</evidence>
<name>E2ATI4_CAMFO</name>
<proteinExistence type="predicted"/>
<protein>
    <recommendedName>
        <fullName evidence="3">ATP-dependent DNA helicase PIF1</fullName>
    </recommendedName>
</protein>
<dbReference type="EMBL" id="GL442600">
    <property type="protein sequence ID" value="EFN63255.1"/>
    <property type="molecule type" value="Genomic_DNA"/>
</dbReference>
<dbReference type="PANTHER" id="PTHR23274">
    <property type="entry name" value="DNA HELICASE-RELATED"/>
    <property type="match status" value="1"/>
</dbReference>
<dbReference type="SUPFAM" id="SSF52540">
    <property type="entry name" value="P-loop containing nucleoside triphosphate hydrolases"/>
    <property type="match status" value="1"/>
</dbReference>